<evidence type="ECO:0000313" key="13">
    <source>
        <dbReference type="Ensembl" id="ENSACLP00000023788.1"/>
    </source>
</evidence>
<dbReference type="SUPFAM" id="SSF109604">
    <property type="entry name" value="HD-domain/PDEase-like"/>
    <property type="match status" value="1"/>
</dbReference>
<dbReference type="AlphaFoldDB" id="A0A3P8Q370"/>
<dbReference type="Ensembl" id="ENSACLT00000024358.2">
    <property type="protein sequence ID" value="ENSACLP00000023788.1"/>
    <property type="gene ID" value="ENSACLG00000016020.2"/>
</dbReference>
<evidence type="ECO:0000256" key="11">
    <source>
        <dbReference type="SAM" id="MobiDB-lite"/>
    </source>
</evidence>
<feature type="binding site" evidence="8">
    <location>
        <position position="453"/>
    </location>
    <ligand>
        <name>AMP</name>
        <dbReference type="ChEBI" id="CHEBI:456215"/>
    </ligand>
</feature>
<dbReference type="Gene3D" id="1.10.1300.10">
    <property type="entry name" value="3'5'-cyclic nucleotide phosphodiesterase, catalytic domain"/>
    <property type="match status" value="1"/>
</dbReference>
<feature type="binding site" evidence="9">
    <location>
        <position position="452"/>
    </location>
    <ligand>
        <name>Zn(2+)</name>
        <dbReference type="ChEBI" id="CHEBI:29105"/>
        <label>1</label>
    </ligand>
</feature>
<protein>
    <recommendedName>
        <fullName evidence="10">Phosphodiesterase</fullName>
        <ecNumber evidence="10">3.1.4.-</ecNumber>
    </recommendedName>
</protein>
<dbReference type="Pfam" id="PF00233">
    <property type="entry name" value="PDEase_I"/>
    <property type="match status" value="1"/>
</dbReference>
<feature type="region of interest" description="Disordered" evidence="11">
    <location>
        <begin position="660"/>
        <end position="789"/>
    </location>
</feature>
<comment type="cofactor">
    <cofactor evidence="10">
        <name>a divalent metal cation</name>
        <dbReference type="ChEBI" id="CHEBI:60240"/>
    </cofactor>
    <text evidence="10">Binds 2 divalent metal cations per subunit. Site 1 may preferentially bind zinc ions, while site 2 has a preference for magnesium and/or manganese ions.</text>
</comment>
<dbReference type="GO" id="GO:0004115">
    <property type="term" value="F:3',5'-cyclic-AMP phosphodiesterase activity"/>
    <property type="evidence" value="ECO:0007669"/>
    <property type="project" value="UniProtKB-EC"/>
</dbReference>
<dbReference type="InterPro" id="IPR023088">
    <property type="entry name" value="PDEase"/>
</dbReference>
<dbReference type="InterPro" id="IPR023174">
    <property type="entry name" value="PDEase_CS"/>
</dbReference>
<dbReference type="GO" id="GO:0046872">
    <property type="term" value="F:metal ion binding"/>
    <property type="evidence" value="ECO:0007669"/>
    <property type="project" value="UniProtKB-KW"/>
</dbReference>
<feature type="binding site" evidence="8">
    <location>
        <begin position="412"/>
        <end position="416"/>
    </location>
    <ligand>
        <name>AMP</name>
        <dbReference type="ChEBI" id="CHEBI:456215"/>
    </ligand>
</feature>
<evidence type="ECO:0000256" key="9">
    <source>
        <dbReference type="PIRSR" id="PIRSR623088-3"/>
    </source>
</evidence>
<keyword evidence="5" id="KW-0114">cAMP</keyword>
<feature type="compositionally biased region" description="Acidic residues" evidence="11">
    <location>
        <begin position="767"/>
        <end position="781"/>
    </location>
</feature>
<feature type="binding site" evidence="8">
    <location>
        <position position="621"/>
    </location>
    <ligand>
        <name>AMP</name>
        <dbReference type="ChEBI" id="CHEBI:456215"/>
    </ligand>
</feature>
<dbReference type="FunFam" id="1.10.1300.10:FF:000001">
    <property type="entry name" value="Phosphodiesterase"/>
    <property type="match status" value="1"/>
</dbReference>
<dbReference type="PRINTS" id="PR00387">
    <property type="entry name" value="PDIESTERASE1"/>
</dbReference>
<dbReference type="PROSITE" id="PS51845">
    <property type="entry name" value="PDEASE_I_2"/>
    <property type="match status" value="1"/>
</dbReference>
<evidence type="ECO:0000256" key="7">
    <source>
        <dbReference type="PIRSR" id="PIRSR623088-1"/>
    </source>
</evidence>
<organism evidence="13 14">
    <name type="scientific">Astatotilapia calliptera</name>
    <name type="common">Eastern happy</name>
    <name type="synonym">Chromis callipterus</name>
    <dbReference type="NCBI Taxonomy" id="8154"/>
    <lineage>
        <taxon>Eukaryota</taxon>
        <taxon>Metazoa</taxon>
        <taxon>Chordata</taxon>
        <taxon>Craniata</taxon>
        <taxon>Vertebrata</taxon>
        <taxon>Euteleostomi</taxon>
        <taxon>Actinopterygii</taxon>
        <taxon>Neopterygii</taxon>
        <taxon>Teleostei</taxon>
        <taxon>Neoteleostei</taxon>
        <taxon>Acanthomorphata</taxon>
        <taxon>Ovalentaria</taxon>
        <taxon>Cichlomorphae</taxon>
        <taxon>Cichliformes</taxon>
        <taxon>Cichlidae</taxon>
        <taxon>African cichlids</taxon>
        <taxon>Pseudocrenilabrinae</taxon>
        <taxon>Haplochromini</taxon>
        <taxon>Astatotilapia</taxon>
    </lineage>
</organism>
<feature type="binding site" evidence="9">
    <location>
        <position position="453"/>
    </location>
    <ligand>
        <name>Zn(2+)</name>
        <dbReference type="ChEBI" id="CHEBI:29105"/>
        <label>1</label>
    </ligand>
</feature>
<comment type="similarity">
    <text evidence="2">Belongs to the cyclic nucleotide phosphodiesterase family. PDE4 subfamily.</text>
</comment>
<feature type="region of interest" description="Disordered" evidence="11">
    <location>
        <begin position="289"/>
        <end position="319"/>
    </location>
</feature>
<comment type="catalytic activity">
    <reaction evidence="6">
        <text>3',5'-cyclic AMP + H2O = AMP + H(+)</text>
        <dbReference type="Rhea" id="RHEA:25277"/>
        <dbReference type="ChEBI" id="CHEBI:15377"/>
        <dbReference type="ChEBI" id="CHEBI:15378"/>
        <dbReference type="ChEBI" id="CHEBI:58165"/>
        <dbReference type="ChEBI" id="CHEBI:456215"/>
        <dbReference type="EC" id="3.1.4.53"/>
    </reaction>
    <physiologicalReaction direction="left-to-right" evidence="6">
        <dbReference type="Rhea" id="RHEA:25278"/>
    </physiologicalReaction>
</comment>
<keyword evidence="14" id="KW-1185">Reference proteome</keyword>
<feature type="binding site" evidence="9">
    <location>
        <position position="453"/>
    </location>
    <ligand>
        <name>Zn(2+)</name>
        <dbReference type="ChEBI" id="CHEBI:29105"/>
        <label>2</label>
    </ligand>
</feature>
<dbReference type="GO" id="GO:0007165">
    <property type="term" value="P:signal transduction"/>
    <property type="evidence" value="ECO:0007669"/>
    <property type="project" value="InterPro"/>
</dbReference>
<evidence type="ECO:0000256" key="4">
    <source>
        <dbReference type="ARBA" id="ARBA00022801"/>
    </source>
</evidence>
<feature type="compositionally biased region" description="Acidic residues" evidence="11">
    <location>
        <begin position="707"/>
        <end position="720"/>
    </location>
</feature>
<accession>A0A3P8Q370</accession>
<feature type="domain" description="PDEase" evidence="12">
    <location>
        <begin position="336"/>
        <end position="665"/>
    </location>
</feature>
<evidence type="ECO:0000313" key="14">
    <source>
        <dbReference type="Proteomes" id="UP000265100"/>
    </source>
</evidence>
<feature type="binding site" evidence="9">
    <location>
        <position position="416"/>
    </location>
    <ligand>
        <name>Zn(2+)</name>
        <dbReference type="ChEBI" id="CHEBI:29105"/>
        <label>1</label>
    </ligand>
</feature>
<feature type="compositionally biased region" description="Acidic residues" evidence="11">
    <location>
        <begin position="738"/>
        <end position="758"/>
    </location>
</feature>
<feature type="binding site" evidence="9">
    <location>
        <position position="570"/>
    </location>
    <ligand>
        <name>Zn(2+)</name>
        <dbReference type="ChEBI" id="CHEBI:29105"/>
        <label>1</label>
    </ligand>
</feature>
<dbReference type="SMART" id="SM00471">
    <property type="entry name" value="HDc"/>
    <property type="match status" value="1"/>
</dbReference>
<evidence type="ECO:0000256" key="6">
    <source>
        <dbReference type="ARBA" id="ARBA00033681"/>
    </source>
</evidence>
<evidence type="ECO:0000256" key="8">
    <source>
        <dbReference type="PIRSR" id="PIRSR623088-2"/>
    </source>
</evidence>
<reference evidence="13" key="2">
    <citation type="submission" date="2025-08" db="UniProtKB">
        <authorList>
            <consortium name="Ensembl"/>
        </authorList>
    </citation>
    <scope>IDENTIFICATION</scope>
</reference>
<name>A0A3P8Q370_ASTCA</name>
<feature type="compositionally biased region" description="Polar residues" evidence="11">
    <location>
        <begin position="721"/>
        <end position="732"/>
    </location>
</feature>
<feature type="active site" description="Proton donor" evidence="7">
    <location>
        <position position="412"/>
    </location>
</feature>
<dbReference type="InterPro" id="IPR003607">
    <property type="entry name" value="HD/PDEase_dom"/>
</dbReference>
<keyword evidence="3 9" id="KW-0479">Metal-binding</keyword>
<evidence type="ECO:0000256" key="2">
    <source>
        <dbReference type="ARBA" id="ARBA00009517"/>
    </source>
</evidence>
<dbReference type="GO" id="GO:0006198">
    <property type="term" value="P:cAMP catabolic process"/>
    <property type="evidence" value="ECO:0007669"/>
    <property type="project" value="UniProtKB-UniPathway"/>
</dbReference>
<dbReference type="Pfam" id="PF18100">
    <property type="entry name" value="PDE4_UCR"/>
    <property type="match status" value="1"/>
</dbReference>
<dbReference type="InterPro" id="IPR002073">
    <property type="entry name" value="PDEase_catalytic_dom"/>
</dbReference>
<dbReference type="InterPro" id="IPR040844">
    <property type="entry name" value="PDE4_UCR"/>
</dbReference>
<evidence type="ECO:0000256" key="3">
    <source>
        <dbReference type="ARBA" id="ARBA00022723"/>
    </source>
</evidence>
<dbReference type="GeneID" id="113033156"/>
<keyword evidence="4 10" id="KW-0378">Hydrolase</keyword>
<evidence type="ECO:0000259" key="12">
    <source>
        <dbReference type="PROSITE" id="PS51845"/>
    </source>
</evidence>
<gene>
    <name evidence="13" type="primary">PDE4D</name>
</gene>
<proteinExistence type="inferred from homology"/>
<dbReference type="InterPro" id="IPR036971">
    <property type="entry name" value="PDEase_catalytic_dom_sf"/>
</dbReference>
<reference evidence="13" key="1">
    <citation type="submission" date="2018-05" db="EMBL/GenBank/DDBJ databases">
        <authorList>
            <person name="Datahose"/>
        </authorList>
    </citation>
    <scope>NUCLEOTIDE SEQUENCE</scope>
</reference>
<sequence>MDPACGKVGTAPLVAGGGTGVSAKAPKHLWRQQNQAALSPLHHALVVRKNDRVRQRGFSDTERYLNPRNMDRTYAVDTGHRPGLKKSRMSWPSSFQGLRRFDVDNGTSSGRSPLDPMASPGSGLILQANFVHSQRRESFLYRSDSDYDLSPKSMSRNSSIASDIHGDDMIVTPFAQVLASLRTVRNNFGALTNLQQDRTSNKRSPMCNPPPITKTTFTEEAYQKLATETLEELDWCLDQLETLQTRHSVSEMASNKFKRMLNRELTHLSEMSRSGNQVSEFISNTFLDKQHEVEMPSPQTQKEKEKKNKPMSQISGVKKLQHSSSLTNSNIPRFGVKTETEDELAKELEHVNKWGLNVFKISEFSGNRPLTVMMYTIFQERDLLKTFKIPLDTFITYLMTLEDHYHADVAYHNNIHAADVTQSTHVLLSTPALEAVFTDLEILAAIFASAIHDVDHPGVSNQFLINTNSELALMYNDSSVLENHHLAVGFKLLQEENCDIFQNLTKKQRQSLRKMVIDIVLATDMSKHMNLLADLKTMVETKKVTSSGVLLLDNYSDRIQVLQNMVHCADLSNPTKPLQLYRQWTDRIMEEFFSQGDRERERGMEISPMCDKHNASVEKSQVGFIDYIVHPLWETWADLVHPDAQDILDTLEDNREWYQSTIPQSPSPALDEPEDSTRPPGGDKFQFELTLEEDGESDTEKDSGSQPEEEEEEEEEEENSCTDSKTLCTQDSESTEIPLDEQVGEDDDDDDEVVEEGETPCSQSCVVEEEVAEEEEEEEEEEKAKSPDT</sequence>
<dbReference type="CDD" id="cd00077">
    <property type="entry name" value="HDc"/>
    <property type="match status" value="1"/>
</dbReference>
<dbReference type="PROSITE" id="PS00126">
    <property type="entry name" value="PDEASE_I_1"/>
    <property type="match status" value="1"/>
</dbReference>
<comment type="pathway">
    <text evidence="1">Purine metabolism; 3',5'-cyclic AMP degradation; AMP from 3',5'-cyclic AMP: step 1/1.</text>
</comment>
<feature type="binding site" evidence="8">
    <location>
        <position position="570"/>
    </location>
    <ligand>
        <name>AMP</name>
        <dbReference type="ChEBI" id="CHEBI:456215"/>
    </ligand>
</feature>
<dbReference type="RefSeq" id="XP_026042385.1">
    <property type="nucleotide sequence ID" value="XM_026186600.1"/>
</dbReference>
<dbReference type="PANTHER" id="PTHR11347">
    <property type="entry name" value="CYCLIC NUCLEOTIDE PHOSPHODIESTERASE"/>
    <property type="match status" value="1"/>
</dbReference>
<evidence type="ECO:0000256" key="10">
    <source>
        <dbReference type="RuleBase" id="RU363067"/>
    </source>
</evidence>
<evidence type="ECO:0000256" key="1">
    <source>
        <dbReference type="ARBA" id="ARBA00004703"/>
    </source>
</evidence>
<dbReference type="GeneTree" id="ENSGT00940000155674"/>
<dbReference type="STRING" id="8154.ENSACLP00000023788"/>
<dbReference type="OrthoDB" id="189220at2759"/>
<dbReference type="UniPathway" id="UPA00762">
    <property type="reaction ID" value="UER00747"/>
</dbReference>
<dbReference type="EC" id="3.1.4.-" evidence="10"/>
<reference evidence="13" key="3">
    <citation type="submission" date="2025-09" db="UniProtKB">
        <authorList>
            <consortium name="Ensembl"/>
        </authorList>
    </citation>
    <scope>IDENTIFICATION</scope>
</reference>
<dbReference type="Proteomes" id="UP000265100">
    <property type="component" value="Chromosome 12"/>
</dbReference>
<dbReference type="Bgee" id="ENSACLG00000016020">
    <property type="expression patterns" value="Expressed in brain and 7 other cell types or tissues"/>
</dbReference>
<evidence type="ECO:0000256" key="5">
    <source>
        <dbReference type="ARBA" id="ARBA00023149"/>
    </source>
</evidence>